<dbReference type="CDD" id="cd04301">
    <property type="entry name" value="NAT_SF"/>
    <property type="match status" value="1"/>
</dbReference>
<keyword evidence="1" id="KW-0808">Transferase</keyword>
<dbReference type="InterPro" id="IPR000182">
    <property type="entry name" value="GNAT_dom"/>
</dbReference>
<dbReference type="InterPro" id="IPR050832">
    <property type="entry name" value="Bact_Acetyltransf"/>
</dbReference>
<keyword evidence="2" id="KW-0012">Acyltransferase</keyword>
<accession>A0ABS4DWM5</accession>
<evidence type="ECO:0000313" key="4">
    <source>
        <dbReference type="EMBL" id="MBP1850103.1"/>
    </source>
</evidence>
<evidence type="ECO:0000256" key="2">
    <source>
        <dbReference type="ARBA" id="ARBA00023315"/>
    </source>
</evidence>
<sequence length="158" mass="17625">MTASARLDVRQAEASDLDWVRRTTTEAYAIYLPVLGYPPVPVDEDYGPRIGRGEVFVFSRAGADLGLMVVEEHDRHLELFSIAVAPAGQSGGVGRAMLQWLDARAKALGKAEIRLYTNARMERNIAIYTRFGYRETGRRANPKRPQFTIVDMVKPVAT</sequence>
<dbReference type="PROSITE" id="PS51186">
    <property type="entry name" value="GNAT"/>
    <property type="match status" value="1"/>
</dbReference>
<reference evidence="4 5" key="1">
    <citation type="submission" date="2021-03" db="EMBL/GenBank/DDBJ databases">
        <title>Genomic Encyclopedia of Type Strains, Phase IV (KMG-IV): sequencing the most valuable type-strain genomes for metagenomic binning, comparative biology and taxonomic classification.</title>
        <authorList>
            <person name="Goeker M."/>
        </authorList>
    </citation>
    <scope>NUCLEOTIDE SEQUENCE [LARGE SCALE GENOMIC DNA]</scope>
    <source>
        <strain evidence="4 5">DSM 21600</strain>
    </source>
</reference>
<dbReference type="PANTHER" id="PTHR43877">
    <property type="entry name" value="AMINOALKYLPHOSPHONATE N-ACETYLTRANSFERASE-RELATED-RELATED"/>
    <property type="match status" value="1"/>
</dbReference>
<organism evidence="4 5">
    <name type="scientific">Rhizobium halophytocola</name>
    <dbReference type="NCBI Taxonomy" id="735519"/>
    <lineage>
        <taxon>Bacteria</taxon>
        <taxon>Pseudomonadati</taxon>
        <taxon>Pseudomonadota</taxon>
        <taxon>Alphaproteobacteria</taxon>
        <taxon>Hyphomicrobiales</taxon>
        <taxon>Rhizobiaceae</taxon>
        <taxon>Rhizobium/Agrobacterium group</taxon>
        <taxon>Rhizobium</taxon>
    </lineage>
</organism>
<evidence type="ECO:0000256" key="1">
    <source>
        <dbReference type="ARBA" id="ARBA00022679"/>
    </source>
</evidence>
<dbReference type="Pfam" id="PF13508">
    <property type="entry name" value="Acetyltransf_7"/>
    <property type="match status" value="1"/>
</dbReference>
<keyword evidence="5" id="KW-1185">Reference proteome</keyword>
<dbReference type="EMBL" id="JAGGJU010000003">
    <property type="protein sequence ID" value="MBP1850103.1"/>
    <property type="molecule type" value="Genomic_DNA"/>
</dbReference>
<dbReference type="Proteomes" id="UP000759443">
    <property type="component" value="Unassembled WGS sequence"/>
</dbReference>
<name>A0ABS4DWM5_9HYPH</name>
<comment type="caution">
    <text evidence="4">The sequence shown here is derived from an EMBL/GenBank/DDBJ whole genome shotgun (WGS) entry which is preliminary data.</text>
</comment>
<dbReference type="RefSeq" id="WP_209943702.1">
    <property type="nucleotide sequence ID" value="NZ_JAGGJU010000003.1"/>
</dbReference>
<dbReference type="InterPro" id="IPR016181">
    <property type="entry name" value="Acyl_CoA_acyltransferase"/>
</dbReference>
<gene>
    <name evidence="4" type="ORF">J2Z17_001524</name>
</gene>
<dbReference type="Gene3D" id="3.40.630.30">
    <property type="match status" value="1"/>
</dbReference>
<dbReference type="PANTHER" id="PTHR43877:SF2">
    <property type="entry name" value="AMINOALKYLPHOSPHONATE N-ACETYLTRANSFERASE-RELATED"/>
    <property type="match status" value="1"/>
</dbReference>
<proteinExistence type="predicted"/>
<evidence type="ECO:0000259" key="3">
    <source>
        <dbReference type="PROSITE" id="PS51186"/>
    </source>
</evidence>
<dbReference type="SUPFAM" id="SSF55729">
    <property type="entry name" value="Acyl-CoA N-acyltransferases (Nat)"/>
    <property type="match status" value="1"/>
</dbReference>
<protein>
    <submittedName>
        <fullName evidence="4">Ribosomal protein S18 acetylase RimI-like enzyme</fullName>
    </submittedName>
</protein>
<feature type="domain" description="N-acetyltransferase" evidence="3">
    <location>
        <begin position="7"/>
        <end position="157"/>
    </location>
</feature>
<evidence type="ECO:0000313" key="5">
    <source>
        <dbReference type="Proteomes" id="UP000759443"/>
    </source>
</evidence>